<proteinExistence type="predicted"/>
<keyword evidence="2" id="KW-1185">Reference proteome</keyword>
<name>A0ABN5YKN8_9MYCO</name>
<accession>A0ABN5YKN8</accession>
<dbReference type="EMBL" id="AP022577">
    <property type="protein sequence ID" value="BBX82154.1"/>
    <property type="molecule type" value="Genomic_DNA"/>
</dbReference>
<dbReference type="RefSeq" id="WP_138230253.1">
    <property type="nucleotide sequence ID" value="NZ_AP022577.1"/>
</dbReference>
<evidence type="ECO:0000313" key="1">
    <source>
        <dbReference type="EMBL" id="BBX82154.1"/>
    </source>
</evidence>
<reference evidence="1 2" key="1">
    <citation type="journal article" date="2019" name="Emerg. Microbes Infect.">
        <title>Comprehensive subspecies identification of 175 nontuberculous mycobacteria species based on 7547 genomic profiles.</title>
        <authorList>
            <person name="Matsumoto Y."/>
            <person name="Kinjo T."/>
            <person name="Motooka D."/>
            <person name="Nabeya D."/>
            <person name="Jung N."/>
            <person name="Uechi K."/>
            <person name="Horii T."/>
            <person name="Iida T."/>
            <person name="Fujita J."/>
            <person name="Nakamura S."/>
        </authorList>
    </citation>
    <scope>NUCLEOTIDE SEQUENCE [LARGE SCALE GENOMIC DNA]</scope>
    <source>
        <strain evidence="1 2">JCM 15296</strain>
    </source>
</reference>
<evidence type="ECO:0000313" key="2">
    <source>
        <dbReference type="Proteomes" id="UP000465609"/>
    </source>
</evidence>
<organism evidence="1 2">
    <name type="scientific">Mycolicibacterium aubagnense</name>
    <dbReference type="NCBI Taxonomy" id="319707"/>
    <lineage>
        <taxon>Bacteria</taxon>
        <taxon>Bacillati</taxon>
        <taxon>Actinomycetota</taxon>
        <taxon>Actinomycetes</taxon>
        <taxon>Mycobacteriales</taxon>
        <taxon>Mycobacteriaceae</taxon>
        <taxon>Mycolicibacterium</taxon>
    </lineage>
</organism>
<gene>
    <name evidence="1" type="ORF">MAUB_00270</name>
</gene>
<protein>
    <submittedName>
        <fullName evidence="1">Uncharacterized protein</fullName>
    </submittedName>
</protein>
<sequence length="100" mass="10881">MADNLIDIAEALRMGLAQLGGFVRPVSGNVFMGSGGDVNPDALAMYLAGALGLTQERREVFGTCDCGNESDKSWCDDDCNRRTVDHLETRWAGKWERANA</sequence>
<dbReference type="Proteomes" id="UP000465609">
    <property type="component" value="Chromosome"/>
</dbReference>